<dbReference type="SMART" id="SM00462">
    <property type="entry name" value="PTB"/>
    <property type="match status" value="1"/>
</dbReference>
<feature type="region of interest" description="Disordered" evidence="3">
    <location>
        <begin position="316"/>
        <end position="360"/>
    </location>
</feature>
<dbReference type="InterPro" id="IPR016698">
    <property type="entry name" value="Numb/numb-like"/>
</dbReference>
<reference evidence="6" key="1">
    <citation type="submission" date="2022-11" db="UniProtKB">
        <authorList>
            <consortium name="WormBaseParasite"/>
        </authorList>
    </citation>
    <scope>IDENTIFICATION</scope>
</reference>
<dbReference type="PANTHER" id="PTHR47368">
    <property type="entry name" value="NUMB"/>
    <property type="match status" value="1"/>
</dbReference>
<keyword evidence="1" id="KW-0217">Developmental protein</keyword>
<keyword evidence="2" id="KW-0597">Phosphoprotein</keyword>
<feature type="region of interest" description="Disordered" evidence="3">
    <location>
        <begin position="1"/>
        <end position="61"/>
    </location>
</feature>
<dbReference type="WBParaSite" id="ACRNAN_scaffold5546.g10691.t1">
    <property type="protein sequence ID" value="ACRNAN_scaffold5546.g10691.t1"/>
    <property type="gene ID" value="ACRNAN_scaffold5546.g10691"/>
</dbReference>
<feature type="compositionally biased region" description="Basic and acidic residues" evidence="3">
    <location>
        <begin position="99"/>
        <end position="112"/>
    </location>
</feature>
<keyword evidence="5" id="KW-1185">Reference proteome</keyword>
<organism evidence="5 6">
    <name type="scientific">Acrobeloides nanus</name>
    <dbReference type="NCBI Taxonomy" id="290746"/>
    <lineage>
        <taxon>Eukaryota</taxon>
        <taxon>Metazoa</taxon>
        <taxon>Ecdysozoa</taxon>
        <taxon>Nematoda</taxon>
        <taxon>Chromadorea</taxon>
        <taxon>Rhabditida</taxon>
        <taxon>Tylenchina</taxon>
        <taxon>Cephalobomorpha</taxon>
        <taxon>Cephaloboidea</taxon>
        <taxon>Cephalobidae</taxon>
        <taxon>Acrobeloides</taxon>
    </lineage>
</organism>
<dbReference type="AlphaFoldDB" id="A0A914E4G7"/>
<dbReference type="InterPro" id="IPR006020">
    <property type="entry name" value="PTB/PI_dom"/>
</dbReference>
<dbReference type="CDD" id="cd01268">
    <property type="entry name" value="PTB_Numb"/>
    <property type="match status" value="1"/>
</dbReference>
<feature type="compositionally biased region" description="Polar residues" evidence="3">
    <location>
        <begin position="1"/>
        <end position="17"/>
    </location>
</feature>
<proteinExistence type="predicted"/>
<feature type="compositionally biased region" description="Basic residues" evidence="3">
    <location>
        <begin position="23"/>
        <end position="32"/>
    </location>
</feature>
<dbReference type="Pfam" id="PF00640">
    <property type="entry name" value="PID"/>
    <property type="match status" value="1"/>
</dbReference>
<sequence length="360" mass="40087">MNHELNCNGTTNGSFVTRSWARISRKKSKKRANPPIPEDEHQGNIMGIQNGHEEPHENQENMSLPTATNAMELSPDKKHFINRGMDKLRRSFRKSFHRGNKDRGLTSSEVRDQPSSSTSSPSQSGSKNFQQDEAAVRTGSCSFNVKYLGSCEVYESRGMHVCEGALQHLRGKKRVTKAILYISGDGLRVVDQENNRGLVVDQTIEKVSFCSPDRHNDKGFAYICRDGATRRWMCHGFMAIKESGERLSHAVGCAFGICLEKKKKREAEVVAFQATQALATQVKPLPTSVSANGGPNGFARTNAAYNSFRRQLSITERKQDPQTAIINEPPPTTNPKAALEESLFKPRPAPNPSLFDRQKI</sequence>
<feature type="domain" description="PID" evidence="4">
    <location>
        <begin position="139"/>
        <end position="266"/>
    </location>
</feature>
<name>A0A914E4G7_9BILA</name>
<accession>A0A914E4G7</accession>
<dbReference type="Proteomes" id="UP000887540">
    <property type="component" value="Unplaced"/>
</dbReference>
<dbReference type="GO" id="GO:0005737">
    <property type="term" value="C:cytoplasm"/>
    <property type="evidence" value="ECO:0007669"/>
    <property type="project" value="TreeGrafter"/>
</dbReference>
<evidence type="ECO:0000313" key="6">
    <source>
        <dbReference type="WBParaSite" id="ACRNAN_scaffold5546.g10691.t1"/>
    </source>
</evidence>
<dbReference type="Gene3D" id="2.30.29.30">
    <property type="entry name" value="Pleckstrin-homology domain (PH domain)/Phosphotyrosine-binding domain (PTB)"/>
    <property type="match status" value="1"/>
</dbReference>
<evidence type="ECO:0000256" key="1">
    <source>
        <dbReference type="ARBA" id="ARBA00022473"/>
    </source>
</evidence>
<evidence type="ECO:0000256" key="2">
    <source>
        <dbReference type="ARBA" id="ARBA00022553"/>
    </source>
</evidence>
<feature type="region of interest" description="Disordered" evidence="3">
    <location>
        <begin position="94"/>
        <end position="131"/>
    </location>
</feature>
<evidence type="ECO:0000256" key="3">
    <source>
        <dbReference type="SAM" id="MobiDB-lite"/>
    </source>
</evidence>
<feature type="compositionally biased region" description="Low complexity" evidence="3">
    <location>
        <begin position="113"/>
        <end position="126"/>
    </location>
</feature>
<dbReference type="FunFam" id="2.30.29.30:FF:000486">
    <property type="entry name" value="Numb-related protein 1"/>
    <property type="match status" value="1"/>
</dbReference>
<dbReference type="InterPro" id="IPR011993">
    <property type="entry name" value="PH-like_dom_sf"/>
</dbReference>
<dbReference type="SUPFAM" id="SSF50729">
    <property type="entry name" value="PH domain-like"/>
    <property type="match status" value="1"/>
</dbReference>
<evidence type="ECO:0000259" key="4">
    <source>
        <dbReference type="PROSITE" id="PS01179"/>
    </source>
</evidence>
<evidence type="ECO:0000313" key="5">
    <source>
        <dbReference type="Proteomes" id="UP000887540"/>
    </source>
</evidence>
<dbReference type="PANTHER" id="PTHR47368:SF2">
    <property type="entry name" value="PID DOMAIN-CONTAINING PROTEIN"/>
    <property type="match status" value="1"/>
</dbReference>
<dbReference type="PROSITE" id="PS01179">
    <property type="entry name" value="PID"/>
    <property type="match status" value="1"/>
</dbReference>
<protein>
    <submittedName>
        <fullName evidence="6">PID domain-containing protein</fullName>
    </submittedName>
</protein>